<dbReference type="Proteomes" id="UP001519287">
    <property type="component" value="Unassembled WGS sequence"/>
</dbReference>
<keyword evidence="1" id="KW-0472">Membrane</keyword>
<protein>
    <submittedName>
        <fullName evidence="2">ABC-type transport system involved in multi-copper enzyme maturation permease subunit</fullName>
    </submittedName>
</protein>
<name>A0ABS4J5T6_9BACL</name>
<dbReference type="PANTHER" id="PTHR37305:SF1">
    <property type="entry name" value="MEMBRANE PROTEIN"/>
    <property type="match status" value="1"/>
</dbReference>
<gene>
    <name evidence="2" type="ORF">J2Z66_006117</name>
</gene>
<feature type="transmembrane region" description="Helical" evidence="1">
    <location>
        <begin position="207"/>
        <end position="240"/>
    </location>
</feature>
<organism evidence="2 3">
    <name type="scientific">Paenibacillus eucommiae</name>
    <dbReference type="NCBI Taxonomy" id="1355755"/>
    <lineage>
        <taxon>Bacteria</taxon>
        <taxon>Bacillati</taxon>
        <taxon>Bacillota</taxon>
        <taxon>Bacilli</taxon>
        <taxon>Bacillales</taxon>
        <taxon>Paenibacillaceae</taxon>
        <taxon>Paenibacillus</taxon>
    </lineage>
</organism>
<keyword evidence="3" id="KW-1185">Reference proteome</keyword>
<feature type="transmembrane region" description="Helical" evidence="1">
    <location>
        <begin position="342"/>
        <end position="367"/>
    </location>
</feature>
<feature type="transmembrane region" description="Helical" evidence="1">
    <location>
        <begin position="297"/>
        <end position="322"/>
    </location>
</feature>
<dbReference type="PANTHER" id="PTHR37305">
    <property type="entry name" value="INTEGRAL MEMBRANE PROTEIN-RELATED"/>
    <property type="match status" value="1"/>
</dbReference>
<dbReference type="EMBL" id="JAGGLB010000025">
    <property type="protein sequence ID" value="MBP1994481.1"/>
    <property type="molecule type" value="Genomic_DNA"/>
</dbReference>
<dbReference type="RefSeq" id="WP_209976317.1">
    <property type="nucleotide sequence ID" value="NZ_JAGGLB010000025.1"/>
</dbReference>
<evidence type="ECO:0000256" key="1">
    <source>
        <dbReference type="SAM" id="Phobius"/>
    </source>
</evidence>
<sequence length="377" mass="42252">MKRLVRFELRKILIRRVWVAMLACLAITLIFFMEYYPSGMNSILAVNKAKPELIAAHLGPVRADLAERYAPSLKLERAEDSIGTDEEKIERIFQQKYASAGYRANLFNSGLNELRAQKMQLESKGEKETYVYKDINKKLTMMERLDPPGFYVTSSWENLFLLISDNPGMLFIGLVLVLALAPLYAGEASYRMDALILSSRYGRRKIVAVKLMAGLIFTVGWVTAFYGVCILLCCLPFGFVGWDAPLNSYYLFGDSPYAMTQLQGFFLQYAIALMGACGLLLLTALISAAFRSSLTSLGFAVAMIILPFITLPGVLGKMLLLFPSKILASRMLIESYKSFNLFNVPVLYLPLSIIFTVILGIVALALIPRAFERRLKV</sequence>
<feature type="transmembrane region" description="Helical" evidence="1">
    <location>
        <begin position="12"/>
        <end position="33"/>
    </location>
</feature>
<evidence type="ECO:0000313" key="3">
    <source>
        <dbReference type="Proteomes" id="UP001519287"/>
    </source>
</evidence>
<evidence type="ECO:0000313" key="2">
    <source>
        <dbReference type="EMBL" id="MBP1994481.1"/>
    </source>
</evidence>
<reference evidence="2 3" key="1">
    <citation type="submission" date="2021-03" db="EMBL/GenBank/DDBJ databases">
        <title>Genomic Encyclopedia of Type Strains, Phase IV (KMG-IV): sequencing the most valuable type-strain genomes for metagenomic binning, comparative biology and taxonomic classification.</title>
        <authorList>
            <person name="Goeker M."/>
        </authorList>
    </citation>
    <scope>NUCLEOTIDE SEQUENCE [LARGE SCALE GENOMIC DNA]</scope>
    <source>
        <strain evidence="2 3">DSM 26048</strain>
    </source>
</reference>
<keyword evidence="1" id="KW-1133">Transmembrane helix</keyword>
<accession>A0ABS4J5T6</accession>
<keyword evidence="1" id="KW-0812">Transmembrane</keyword>
<comment type="caution">
    <text evidence="2">The sequence shown here is derived from an EMBL/GenBank/DDBJ whole genome shotgun (WGS) entry which is preliminary data.</text>
</comment>
<feature type="transmembrane region" description="Helical" evidence="1">
    <location>
        <begin position="168"/>
        <end position="186"/>
    </location>
</feature>
<proteinExistence type="predicted"/>
<feature type="transmembrane region" description="Helical" evidence="1">
    <location>
        <begin position="266"/>
        <end position="290"/>
    </location>
</feature>